<dbReference type="RefSeq" id="WP_235898097.1">
    <property type="nucleotide sequence ID" value="NZ_JBCLPP010000016.1"/>
</dbReference>
<gene>
    <name evidence="1" type="ORF">AAK873_07120</name>
</gene>
<keyword evidence="2" id="KW-1185">Reference proteome</keyword>
<reference evidence="1 2" key="1">
    <citation type="submission" date="2024-03" db="EMBL/GenBank/DDBJ databases">
        <title>Mouse gut bacterial collection (mGBC) of GemPharmatech.</title>
        <authorList>
            <person name="He Y."/>
            <person name="Dong L."/>
            <person name="Wu D."/>
            <person name="Gao X."/>
            <person name="Lin Z."/>
        </authorList>
    </citation>
    <scope>NUCLEOTIDE SEQUENCE [LARGE SCALE GENOMIC DNA]</scope>
    <source>
        <strain evidence="1 2">54-13</strain>
    </source>
</reference>
<accession>A0ABV4CVI2</accession>
<name>A0ABV4CVI2_9BACT</name>
<comment type="caution">
    <text evidence="1">The sequence shown here is derived from an EMBL/GenBank/DDBJ whole genome shotgun (WGS) entry which is preliminary data.</text>
</comment>
<evidence type="ECO:0000313" key="2">
    <source>
        <dbReference type="Proteomes" id="UP001565200"/>
    </source>
</evidence>
<organism evidence="1 2">
    <name type="scientific">Heminiphilus faecis</name>
    <dbReference type="NCBI Taxonomy" id="2601703"/>
    <lineage>
        <taxon>Bacteria</taxon>
        <taxon>Pseudomonadati</taxon>
        <taxon>Bacteroidota</taxon>
        <taxon>Bacteroidia</taxon>
        <taxon>Bacteroidales</taxon>
        <taxon>Muribaculaceae</taxon>
        <taxon>Heminiphilus</taxon>
    </lineage>
</organism>
<sequence length="419" mass="48575">MTYTILQPIKRSFFLFVILTISFTAELSAQSPSVPSIKALHEYAEKNGVSPKDYIFKLFEKSDIVVLGERDHRDSIQYNFILDLLSDPRFAERVGHVYTEVGGINLTEDVNRLLQGSYSSENEFMDSLYTYYRKGECFYPLWEKYNRIKFLKGLYNINKKASRKIHLGLTDINFSWDSIHTVNDYMAFWTSLNKTNRDSLLSANFASMYERQPLVKGARKALVITSQPHSISYSGYFKPWDRDYGTQGWWIKKTFGEERVKIVVLNWFDWVLWNGQNCPMTGNGAWDAAFERMRCRPFGIDFQDNPYGETNYNGPAGGGPSFIKGQKWQDVADGLIYDAPLYDHVAAIGIKGIITEKFEPEIRRRTEIFWRVVHPEDTIVPFDAFIKEFNVPVTAPATFKSKEEIKRMIQATEEQQQDK</sequence>
<protein>
    <submittedName>
        <fullName evidence="1">Uncharacterized protein</fullName>
    </submittedName>
</protein>
<dbReference type="Proteomes" id="UP001565200">
    <property type="component" value="Unassembled WGS sequence"/>
</dbReference>
<evidence type="ECO:0000313" key="1">
    <source>
        <dbReference type="EMBL" id="MEY8245385.1"/>
    </source>
</evidence>
<proteinExistence type="predicted"/>
<dbReference type="EMBL" id="JBCLPP010000016">
    <property type="protein sequence ID" value="MEY8245385.1"/>
    <property type="molecule type" value="Genomic_DNA"/>
</dbReference>